<dbReference type="GO" id="GO:0004674">
    <property type="term" value="F:protein serine/threonine kinase activity"/>
    <property type="evidence" value="ECO:0007669"/>
    <property type="project" value="UniProtKB-KW"/>
</dbReference>
<dbReference type="PROSITE" id="PS00108">
    <property type="entry name" value="PROTEIN_KINASE_ST"/>
    <property type="match status" value="1"/>
</dbReference>
<evidence type="ECO:0000256" key="7">
    <source>
        <dbReference type="ARBA" id="ARBA00022553"/>
    </source>
</evidence>
<dbReference type="InterPro" id="IPR051716">
    <property type="entry name" value="Plant_RL_S/T_kinase"/>
</dbReference>
<dbReference type="InterPro" id="IPR032675">
    <property type="entry name" value="LRR_dom_sf"/>
</dbReference>
<dbReference type="SMART" id="SM00220">
    <property type="entry name" value="S_TKc"/>
    <property type="match status" value="1"/>
</dbReference>
<dbReference type="FunFam" id="1.10.510.10:FF:000358">
    <property type="entry name" value="Putative leucine-rich repeat receptor-like serine/threonine-protein kinase"/>
    <property type="match status" value="1"/>
</dbReference>
<keyword evidence="12" id="KW-0677">Repeat</keyword>
<evidence type="ECO:0000313" key="28">
    <source>
        <dbReference type="Proteomes" id="UP001154282"/>
    </source>
</evidence>
<evidence type="ECO:0000256" key="20">
    <source>
        <dbReference type="ARBA" id="ARBA00047899"/>
    </source>
</evidence>
<evidence type="ECO:0000256" key="25">
    <source>
        <dbReference type="SAM" id="SignalP"/>
    </source>
</evidence>
<evidence type="ECO:0000256" key="22">
    <source>
        <dbReference type="PROSITE-ProRule" id="PRU10141"/>
    </source>
</evidence>
<dbReference type="InterPro" id="IPR011009">
    <property type="entry name" value="Kinase-like_dom_sf"/>
</dbReference>
<dbReference type="InterPro" id="IPR055414">
    <property type="entry name" value="LRR_R13L4/SHOC2-like"/>
</dbReference>
<dbReference type="FunFam" id="3.80.10.10:FF:000383">
    <property type="entry name" value="Leucine-rich repeat receptor protein kinase EMS1"/>
    <property type="match status" value="2"/>
</dbReference>
<dbReference type="Proteomes" id="UP001154282">
    <property type="component" value="Unassembled WGS sequence"/>
</dbReference>
<feature type="domain" description="Protein kinase" evidence="26">
    <location>
        <begin position="713"/>
        <end position="1024"/>
    </location>
</feature>
<evidence type="ECO:0000256" key="11">
    <source>
        <dbReference type="ARBA" id="ARBA00022729"/>
    </source>
</evidence>
<dbReference type="SUPFAM" id="SSF56112">
    <property type="entry name" value="Protein kinase-like (PK-like)"/>
    <property type="match status" value="1"/>
</dbReference>
<dbReference type="Gene3D" id="1.10.510.10">
    <property type="entry name" value="Transferase(Phosphotransferase) domain 1"/>
    <property type="match status" value="1"/>
</dbReference>
<keyword evidence="5" id="KW-1003">Cell membrane</keyword>
<evidence type="ECO:0000256" key="23">
    <source>
        <dbReference type="SAM" id="MobiDB-lite"/>
    </source>
</evidence>
<evidence type="ECO:0000256" key="14">
    <source>
        <dbReference type="ARBA" id="ARBA00022777"/>
    </source>
</evidence>
<dbReference type="Gene3D" id="3.30.200.20">
    <property type="entry name" value="Phosphorylase Kinase, domain 1"/>
    <property type="match status" value="1"/>
</dbReference>
<evidence type="ECO:0000256" key="10">
    <source>
        <dbReference type="ARBA" id="ARBA00022692"/>
    </source>
</evidence>
<organism evidence="27 28">
    <name type="scientific">Linum tenue</name>
    <dbReference type="NCBI Taxonomy" id="586396"/>
    <lineage>
        <taxon>Eukaryota</taxon>
        <taxon>Viridiplantae</taxon>
        <taxon>Streptophyta</taxon>
        <taxon>Embryophyta</taxon>
        <taxon>Tracheophyta</taxon>
        <taxon>Spermatophyta</taxon>
        <taxon>Magnoliopsida</taxon>
        <taxon>eudicotyledons</taxon>
        <taxon>Gunneridae</taxon>
        <taxon>Pentapetalae</taxon>
        <taxon>rosids</taxon>
        <taxon>fabids</taxon>
        <taxon>Malpighiales</taxon>
        <taxon>Linaceae</taxon>
        <taxon>Linum</taxon>
    </lineage>
</organism>
<evidence type="ECO:0000256" key="4">
    <source>
        <dbReference type="ARBA" id="ARBA00012513"/>
    </source>
</evidence>
<dbReference type="PANTHER" id="PTHR48053:SF37">
    <property type="entry name" value="LEUCINE-RICH REPEAT PROTEIN KINASE FAMILY PROTEIN"/>
    <property type="match status" value="1"/>
</dbReference>
<dbReference type="Pfam" id="PF00560">
    <property type="entry name" value="LRR_1"/>
    <property type="match status" value="2"/>
</dbReference>
<comment type="catalytic activity">
    <reaction evidence="21">
        <text>L-seryl-[protein] + ATP = O-phospho-L-seryl-[protein] + ADP + H(+)</text>
        <dbReference type="Rhea" id="RHEA:17989"/>
        <dbReference type="Rhea" id="RHEA-COMP:9863"/>
        <dbReference type="Rhea" id="RHEA-COMP:11604"/>
        <dbReference type="ChEBI" id="CHEBI:15378"/>
        <dbReference type="ChEBI" id="CHEBI:29999"/>
        <dbReference type="ChEBI" id="CHEBI:30616"/>
        <dbReference type="ChEBI" id="CHEBI:83421"/>
        <dbReference type="ChEBI" id="CHEBI:456216"/>
        <dbReference type="EC" id="2.7.11.1"/>
    </reaction>
</comment>
<keyword evidence="17 24" id="KW-0472">Membrane</keyword>
<keyword evidence="18" id="KW-0675">Receptor</keyword>
<evidence type="ECO:0000256" key="24">
    <source>
        <dbReference type="SAM" id="Phobius"/>
    </source>
</evidence>
<dbReference type="InterPro" id="IPR000719">
    <property type="entry name" value="Prot_kinase_dom"/>
</dbReference>
<evidence type="ECO:0000256" key="16">
    <source>
        <dbReference type="ARBA" id="ARBA00022989"/>
    </source>
</evidence>
<dbReference type="Gene3D" id="3.80.10.10">
    <property type="entry name" value="Ribonuclease Inhibitor"/>
    <property type="match status" value="4"/>
</dbReference>
<keyword evidence="14" id="KW-0418">Kinase</keyword>
<name>A0AAV0GVK3_9ROSI</name>
<dbReference type="Pfam" id="PF00069">
    <property type="entry name" value="Pkinase"/>
    <property type="match status" value="1"/>
</dbReference>
<comment type="subcellular location">
    <subcellularLocation>
        <location evidence="1">Cell membrane</location>
        <topology evidence="1">Single-pass membrane protein</topology>
    </subcellularLocation>
    <subcellularLocation>
        <location evidence="2">Membrane</location>
        <topology evidence="2">Single-pass type I membrane protein</topology>
    </subcellularLocation>
</comment>
<dbReference type="GO" id="GO:0005524">
    <property type="term" value="F:ATP binding"/>
    <property type="evidence" value="ECO:0007669"/>
    <property type="project" value="UniProtKB-UniRule"/>
</dbReference>
<dbReference type="InterPro" id="IPR003591">
    <property type="entry name" value="Leu-rich_rpt_typical-subtyp"/>
</dbReference>
<evidence type="ECO:0000256" key="5">
    <source>
        <dbReference type="ARBA" id="ARBA00022475"/>
    </source>
</evidence>
<keyword evidence="15 22" id="KW-0067">ATP-binding</keyword>
<feature type="signal peptide" evidence="25">
    <location>
        <begin position="1"/>
        <end position="21"/>
    </location>
</feature>
<dbReference type="FunFam" id="3.30.200.20:FF:000432">
    <property type="entry name" value="LRR receptor-like serine/threonine-protein kinase EFR"/>
    <property type="match status" value="1"/>
</dbReference>
<dbReference type="GO" id="GO:0005886">
    <property type="term" value="C:plasma membrane"/>
    <property type="evidence" value="ECO:0007669"/>
    <property type="project" value="UniProtKB-SubCell"/>
</dbReference>
<comment type="similarity">
    <text evidence="3">Belongs to the protein kinase superfamily. Ser/Thr protein kinase family.</text>
</comment>
<dbReference type="PROSITE" id="PS00107">
    <property type="entry name" value="PROTEIN_KINASE_ATP"/>
    <property type="match status" value="1"/>
</dbReference>
<keyword evidence="19" id="KW-0325">Glycoprotein</keyword>
<evidence type="ECO:0000256" key="2">
    <source>
        <dbReference type="ARBA" id="ARBA00004479"/>
    </source>
</evidence>
<evidence type="ECO:0000256" key="8">
    <source>
        <dbReference type="ARBA" id="ARBA00022614"/>
    </source>
</evidence>
<evidence type="ECO:0000256" key="6">
    <source>
        <dbReference type="ARBA" id="ARBA00022527"/>
    </source>
</evidence>
<evidence type="ECO:0000256" key="9">
    <source>
        <dbReference type="ARBA" id="ARBA00022679"/>
    </source>
</evidence>
<evidence type="ECO:0000256" key="3">
    <source>
        <dbReference type="ARBA" id="ARBA00008684"/>
    </source>
</evidence>
<dbReference type="EC" id="2.7.11.1" evidence="4"/>
<evidence type="ECO:0000256" key="12">
    <source>
        <dbReference type="ARBA" id="ARBA00022737"/>
    </source>
</evidence>
<evidence type="ECO:0000313" key="27">
    <source>
        <dbReference type="EMBL" id="CAI0376404.1"/>
    </source>
</evidence>
<sequence>MEYLNFPPLFLLLCSFGSSLAAGGISDRSSTDLRALLDFKSKITSDPLGFLDSWNSYDDNNQSSSSSSSSSPLHFCQWAGVTCDVSNQSIIKLDLSSQLLQGSISPSIANLTYLRGLLLQNNSFYGEIPAGIGNLAGLQILNLQSNSLTGEIPRNISACSNLITLNLGENRLVGNIPDPVVGTSELRHLILEYNNLTGGVPPSLGNISSLEVITVNFNNLRGTIPETLGGLKNLYFLSMGGNSFTGTIPISIYNISSMSVLHFTQNQLEGTIPTELGNLLPNLTVFNIAENRFTGEIPPSLSNASNLERFTIAINRVSGTLPSMEKLHKLWWLSIADNLLGTGEAGDLDFLSTFSNLSSLQLISMSQNRFGGSLPQSVVNFTELSILAVDGNKLSGRIPEGIGNLKKLEWLHLGNNRLTGSVPEELGELGNLKKLYLFRNRFTEGRIPSSFGNLSKLTHLSMQKSYIQGKIPPSLGNCRNLLKLNLDGNNLTGEIPGEILSIESLSIYLGLADNRFTGALRRQVGNLKNLGAMNVSHNLLSGEIPASLGSCIRLEALMLESNSFQGFIPSSLNSLQGIQVLNFANNNLTGEIPEFIGSFQSLIALDLSFNSFHGRVPSEGVLANVTAASFYGNSQLCGGIPELELPPCISNAKPKRLSTAIIVAAIIVSLALFLSVLFLLCIKRNRVEQDAEPESSPFPQMSFHSLRKATGAFSPRNLVGSGSFGCVYKGIDPKDGKIIAVKVLNLLHPAAAKSFRAECEVLKEVRHRNLVKLLTSCSSVDNEGNEFKALVYEFVANGSLDEWLHPHHDPEFEAEQDFEFPPRRARKLNLIERLDVAINVANALEYLHHGLKTPVVHCDLKPSNVLINHEMTGLVGDFGLARVFSEAAANAVSCSLSSSFGVRGTIGYTAPEYGMGNEISTSGDVYSYGILLLEMFTGKRPTDEMFKDGLNLHRHGKVGSWEEAKEILDATLVEEIEEASVSLATSTAVQQCLVSILGLGVAASVESPRERMSITDVAVNMSGIRGKLAQKWDRRRMGGKKYWASTSRRENSEKPIDICDEKHGSSTG</sequence>
<evidence type="ECO:0000259" key="26">
    <source>
        <dbReference type="PROSITE" id="PS50011"/>
    </source>
</evidence>
<feature type="region of interest" description="Disordered" evidence="23">
    <location>
        <begin position="1040"/>
        <end position="1068"/>
    </location>
</feature>
<dbReference type="InterPro" id="IPR013210">
    <property type="entry name" value="LRR_N_plant-typ"/>
</dbReference>
<evidence type="ECO:0000256" key="17">
    <source>
        <dbReference type="ARBA" id="ARBA00023136"/>
    </source>
</evidence>
<evidence type="ECO:0000256" key="21">
    <source>
        <dbReference type="ARBA" id="ARBA00048679"/>
    </source>
</evidence>
<keyword evidence="7" id="KW-0597">Phosphoprotein</keyword>
<keyword evidence="16 24" id="KW-1133">Transmembrane helix</keyword>
<gene>
    <name evidence="27" type="ORF">LITE_LOCUS994</name>
</gene>
<keyword evidence="13 22" id="KW-0547">Nucleotide-binding</keyword>
<keyword evidence="8" id="KW-0433">Leucine-rich repeat</keyword>
<evidence type="ECO:0000256" key="1">
    <source>
        <dbReference type="ARBA" id="ARBA00004162"/>
    </source>
</evidence>
<dbReference type="EMBL" id="CAMGYJ010000002">
    <property type="protein sequence ID" value="CAI0376404.1"/>
    <property type="molecule type" value="Genomic_DNA"/>
</dbReference>
<evidence type="ECO:0000256" key="15">
    <source>
        <dbReference type="ARBA" id="ARBA00022840"/>
    </source>
</evidence>
<evidence type="ECO:0000256" key="18">
    <source>
        <dbReference type="ARBA" id="ARBA00023170"/>
    </source>
</evidence>
<keyword evidence="9" id="KW-0808">Transferase</keyword>
<dbReference type="Pfam" id="PF13855">
    <property type="entry name" value="LRR_8"/>
    <property type="match status" value="1"/>
</dbReference>
<protein>
    <recommendedName>
        <fullName evidence="4">non-specific serine/threonine protein kinase</fullName>
        <ecNumber evidence="4">2.7.11.1</ecNumber>
    </recommendedName>
</protein>
<comment type="caution">
    <text evidence="27">The sequence shown here is derived from an EMBL/GenBank/DDBJ whole genome shotgun (WGS) entry which is preliminary data.</text>
</comment>
<comment type="catalytic activity">
    <reaction evidence="20">
        <text>L-threonyl-[protein] + ATP = O-phospho-L-threonyl-[protein] + ADP + H(+)</text>
        <dbReference type="Rhea" id="RHEA:46608"/>
        <dbReference type="Rhea" id="RHEA-COMP:11060"/>
        <dbReference type="Rhea" id="RHEA-COMP:11605"/>
        <dbReference type="ChEBI" id="CHEBI:15378"/>
        <dbReference type="ChEBI" id="CHEBI:30013"/>
        <dbReference type="ChEBI" id="CHEBI:30616"/>
        <dbReference type="ChEBI" id="CHEBI:61977"/>
        <dbReference type="ChEBI" id="CHEBI:456216"/>
        <dbReference type="EC" id="2.7.11.1"/>
    </reaction>
</comment>
<dbReference type="PANTHER" id="PTHR48053">
    <property type="entry name" value="LEUCINE RICH REPEAT FAMILY PROTEIN, EXPRESSED"/>
    <property type="match status" value="1"/>
</dbReference>
<dbReference type="Pfam" id="PF08263">
    <property type="entry name" value="LRRNT_2"/>
    <property type="match status" value="1"/>
</dbReference>
<accession>A0AAV0GVK3</accession>
<feature type="binding site" evidence="22">
    <location>
        <position position="742"/>
    </location>
    <ligand>
        <name>ATP</name>
        <dbReference type="ChEBI" id="CHEBI:30616"/>
    </ligand>
</feature>
<feature type="chain" id="PRO_5043885992" description="non-specific serine/threonine protein kinase" evidence="25">
    <location>
        <begin position="22"/>
        <end position="1068"/>
    </location>
</feature>
<keyword evidence="10 24" id="KW-0812">Transmembrane</keyword>
<feature type="transmembrane region" description="Helical" evidence="24">
    <location>
        <begin position="657"/>
        <end position="682"/>
    </location>
</feature>
<proteinExistence type="inferred from homology"/>
<reference evidence="27" key="1">
    <citation type="submission" date="2022-08" db="EMBL/GenBank/DDBJ databases">
        <authorList>
            <person name="Gutierrez-Valencia J."/>
        </authorList>
    </citation>
    <scope>NUCLEOTIDE SEQUENCE</scope>
</reference>
<evidence type="ECO:0000256" key="19">
    <source>
        <dbReference type="ARBA" id="ARBA00023180"/>
    </source>
</evidence>
<dbReference type="SMART" id="SM00369">
    <property type="entry name" value="LRR_TYP"/>
    <property type="match status" value="5"/>
</dbReference>
<feature type="compositionally biased region" description="Basic and acidic residues" evidence="23">
    <location>
        <begin position="1047"/>
        <end position="1068"/>
    </location>
</feature>
<dbReference type="InterPro" id="IPR001611">
    <property type="entry name" value="Leu-rich_rpt"/>
</dbReference>
<keyword evidence="6" id="KW-0723">Serine/threonine-protein kinase</keyword>
<evidence type="ECO:0000256" key="13">
    <source>
        <dbReference type="ARBA" id="ARBA00022741"/>
    </source>
</evidence>
<dbReference type="AlphaFoldDB" id="A0AAV0GVK3"/>
<dbReference type="PROSITE" id="PS50011">
    <property type="entry name" value="PROTEIN_KINASE_DOM"/>
    <property type="match status" value="1"/>
</dbReference>
<dbReference type="InterPro" id="IPR008271">
    <property type="entry name" value="Ser/Thr_kinase_AS"/>
</dbReference>
<dbReference type="FunFam" id="3.80.10.10:FF:000288">
    <property type="entry name" value="LRR receptor-like serine/threonine-protein kinase EFR"/>
    <property type="match status" value="1"/>
</dbReference>
<dbReference type="Pfam" id="PF23598">
    <property type="entry name" value="LRR_14"/>
    <property type="match status" value="1"/>
</dbReference>
<dbReference type="SUPFAM" id="SSF52058">
    <property type="entry name" value="L domain-like"/>
    <property type="match status" value="2"/>
</dbReference>
<keyword evidence="28" id="KW-1185">Reference proteome</keyword>
<keyword evidence="11 25" id="KW-0732">Signal</keyword>
<dbReference type="InterPro" id="IPR017441">
    <property type="entry name" value="Protein_kinase_ATP_BS"/>
</dbReference>
<dbReference type="FunFam" id="3.80.10.10:FF:000129">
    <property type="entry name" value="Leucine-rich repeat receptor-like kinase"/>
    <property type="match status" value="1"/>
</dbReference>